<dbReference type="Pfam" id="PF00486">
    <property type="entry name" value="Trans_reg_C"/>
    <property type="match status" value="1"/>
</dbReference>
<evidence type="ECO:0000256" key="7">
    <source>
        <dbReference type="PROSITE-ProRule" id="PRU01091"/>
    </source>
</evidence>
<evidence type="ECO:0000256" key="4">
    <source>
        <dbReference type="ARBA" id="ARBA00023125"/>
    </source>
</evidence>
<dbReference type="Proteomes" id="UP000270021">
    <property type="component" value="Chromosome"/>
</dbReference>
<evidence type="ECO:0000256" key="1">
    <source>
        <dbReference type="ARBA" id="ARBA00022553"/>
    </source>
</evidence>
<evidence type="ECO:0000259" key="8">
    <source>
        <dbReference type="PROSITE" id="PS50110"/>
    </source>
</evidence>
<dbReference type="Pfam" id="PF00072">
    <property type="entry name" value="Response_reg"/>
    <property type="match status" value="1"/>
</dbReference>
<dbReference type="CDD" id="cd00383">
    <property type="entry name" value="trans_reg_C"/>
    <property type="match status" value="1"/>
</dbReference>
<accession>A0A3Q8WUX2</accession>
<proteinExistence type="predicted"/>
<name>A0A3Q8WUX2_9ACTO</name>
<keyword evidence="4 7" id="KW-0238">DNA-binding</keyword>
<sequence length="229" mass="25110">MANILIIEDEAGISSFVAKGLRAAGHVPTIATTGEEGLSHALTGGYDLIILDIGLPDIDGFGVLERMRGQGVATPVIILTARSSVGDTVQGLESGADDYMPKPFRFEELLARVRLRLRPEAPAGAVTTHLQVGDLIMDLPKHQVTLAGRQIDLSAREFSLLEAFMTHADQVLSREQLLDRVWGYDFDPNSNVVDVYVRYLRRKIGPGWITTLRNLGYRFGEPRGDGRKA</sequence>
<dbReference type="AlphaFoldDB" id="A0A3Q8WUX2"/>
<evidence type="ECO:0000259" key="9">
    <source>
        <dbReference type="PROSITE" id="PS51755"/>
    </source>
</evidence>
<evidence type="ECO:0000256" key="3">
    <source>
        <dbReference type="ARBA" id="ARBA00023015"/>
    </source>
</evidence>
<dbReference type="InterPro" id="IPR036388">
    <property type="entry name" value="WH-like_DNA-bd_sf"/>
</dbReference>
<dbReference type="RefSeq" id="WP_126042062.1">
    <property type="nucleotide sequence ID" value="NZ_CP034438.1"/>
</dbReference>
<dbReference type="PROSITE" id="PS51755">
    <property type="entry name" value="OMPR_PHOB"/>
    <property type="match status" value="1"/>
</dbReference>
<keyword evidence="3" id="KW-0805">Transcription regulation</keyword>
<dbReference type="CDD" id="cd19935">
    <property type="entry name" value="REC_OmpR_CusR-like"/>
    <property type="match status" value="1"/>
</dbReference>
<evidence type="ECO:0000256" key="2">
    <source>
        <dbReference type="ARBA" id="ARBA00023012"/>
    </source>
</evidence>
<protein>
    <submittedName>
        <fullName evidence="10">Response regulator transcription factor</fullName>
    </submittedName>
</protein>
<gene>
    <name evidence="10" type="ORF">EJO69_11775</name>
</gene>
<keyword evidence="1 6" id="KW-0597">Phosphoprotein</keyword>
<dbReference type="KEGG" id="fsl:EJO69_11775"/>
<reference evidence="10 11" key="1">
    <citation type="submission" date="2018-12" db="EMBL/GenBank/DDBJ databases">
        <title>Complete genome sequence of Flaviflexus salsibiostraticola KCTC 33148.</title>
        <authorList>
            <person name="Bae J.-W."/>
        </authorList>
    </citation>
    <scope>NUCLEOTIDE SEQUENCE [LARGE SCALE GENOMIC DNA]</scope>
    <source>
        <strain evidence="10 11">KCTC 33148</strain>
    </source>
</reference>
<dbReference type="InterPro" id="IPR001867">
    <property type="entry name" value="OmpR/PhoB-type_DNA-bd"/>
</dbReference>
<dbReference type="SUPFAM" id="SSF52172">
    <property type="entry name" value="CheY-like"/>
    <property type="match status" value="1"/>
</dbReference>
<dbReference type="SMART" id="SM00448">
    <property type="entry name" value="REC"/>
    <property type="match status" value="1"/>
</dbReference>
<dbReference type="SMART" id="SM00862">
    <property type="entry name" value="Trans_reg_C"/>
    <property type="match status" value="1"/>
</dbReference>
<evidence type="ECO:0000313" key="10">
    <source>
        <dbReference type="EMBL" id="AZN30907.1"/>
    </source>
</evidence>
<dbReference type="OrthoDB" id="9812490at2"/>
<dbReference type="PANTHER" id="PTHR48111:SF38">
    <property type="entry name" value="TWO-COMPONENT RESPONSE REGULATOR"/>
    <property type="match status" value="1"/>
</dbReference>
<dbReference type="FunFam" id="1.10.10.10:FF:000005">
    <property type="entry name" value="Two-component system response regulator"/>
    <property type="match status" value="1"/>
</dbReference>
<dbReference type="InterPro" id="IPR001789">
    <property type="entry name" value="Sig_transdc_resp-reg_receiver"/>
</dbReference>
<keyword evidence="2" id="KW-0902">Two-component regulatory system</keyword>
<dbReference type="PANTHER" id="PTHR48111">
    <property type="entry name" value="REGULATOR OF RPOS"/>
    <property type="match status" value="1"/>
</dbReference>
<dbReference type="EMBL" id="CP034438">
    <property type="protein sequence ID" value="AZN30907.1"/>
    <property type="molecule type" value="Genomic_DNA"/>
</dbReference>
<keyword evidence="11" id="KW-1185">Reference proteome</keyword>
<dbReference type="GO" id="GO:0005829">
    <property type="term" value="C:cytosol"/>
    <property type="evidence" value="ECO:0007669"/>
    <property type="project" value="TreeGrafter"/>
</dbReference>
<dbReference type="InterPro" id="IPR039420">
    <property type="entry name" value="WalR-like"/>
</dbReference>
<feature type="domain" description="Response regulatory" evidence="8">
    <location>
        <begin position="3"/>
        <end position="117"/>
    </location>
</feature>
<feature type="modified residue" description="4-aspartylphosphate" evidence="6">
    <location>
        <position position="52"/>
    </location>
</feature>
<dbReference type="GO" id="GO:0000976">
    <property type="term" value="F:transcription cis-regulatory region binding"/>
    <property type="evidence" value="ECO:0007669"/>
    <property type="project" value="TreeGrafter"/>
</dbReference>
<feature type="domain" description="OmpR/PhoB-type" evidence="9">
    <location>
        <begin position="127"/>
        <end position="221"/>
    </location>
</feature>
<organism evidence="10 11">
    <name type="scientific">Flaviflexus salsibiostraticola</name>
    <dbReference type="NCBI Taxonomy" id="1282737"/>
    <lineage>
        <taxon>Bacteria</taxon>
        <taxon>Bacillati</taxon>
        <taxon>Actinomycetota</taxon>
        <taxon>Actinomycetes</taxon>
        <taxon>Actinomycetales</taxon>
        <taxon>Actinomycetaceae</taxon>
        <taxon>Flaviflexus</taxon>
    </lineage>
</organism>
<dbReference type="PROSITE" id="PS50110">
    <property type="entry name" value="RESPONSE_REGULATORY"/>
    <property type="match status" value="1"/>
</dbReference>
<dbReference type="GO" id="GO:0032993">
    <property type="term" value="C:protein-DNA complex"/>
    <property type="evidence" value="ECO:0007669"/>
    <property type="project" value="TreeGrafter"/>
</dbReference>
<evidence type="ECO:0000256" key="6">
    <source>
        <dbReference type="PROSITE-ProRule" id="PRU00169"/>
    </source>
</evidence>
<dbReference type="GO" id="GO:0006355">
    <property type="term" value="P:regulation of DNA-templated transcription"/>
    <property type="evidence" value="ECO:0007669"/>
    <property type="project" value="InterPro"/>
</dbReference>
<dbReference type="Gene3D" id="1.10.10.10">
    <property type="entry name" value="Winged helix-like DNA-binding domain superfamily/Winged helix DNA-binding domain"/>
    <property type="match status" value="1"/>
</dbReference>
<feature type="DNA-binding region" description="OmpR/PhoB-type" evidence="7">
    <location>
        <begin position="127"/>
        <end position="221"/>
    </location>
</feature>
<dbReference type="GO" id="GO:0000156">
    <property type="term" value="F:phosphorelay response regulator activity"/>
    <property type="evidence" value="ECO:0007669"/>
    <property type="project" value="TreeGrafter"/>
</dbReference>
<dbReference type="InterPro" id="IPR011006">
    <property type="entry name" value="CheY-like_superfamily"/>
</dbReference>
<dbReference type="Gene3D" id="3.40.50.2300">
    <property type="match status" value="1"/>
</dbReference>
<evidence type="ECO:0000256" key="5">
    <source>
        <dbReference type="ARBA" id="ARBA00023163"/>
    </source>
</evidence>
<keyword evidence="5" id="KW-0804">Transcription</keyword>
<evidence type="ECO:0000313" key="11">
    <source>
        <dbReference type="Proteomes" id="UP000270021"/>
    </source>
</evidence>
<dbReference type="Gene3D" id="6.10.250.690">
    <property type="match status" value="1"/>
</dbReference>